<dbReference type="InterPro" id="IPR000668">
    <property type="entry name" value="Peptidase_C1A_C"/>
</dbReference>
<dbReference type="PANTHER" id="PTHR12411">
    <property type="entry name" value="CYSTEINE PROTEASE FAMILY C1-RELATED"/>
    <property type="match status" value="1"/>
</dbReference>
<proteinExistence type="inferred from homology"/>
<organism evidence="3">
    <name type="scientific">Prosthecochloris aestuarii</name>
    <dbReference type="NCBI Taxonomy" id="1102"/>
    <lineage>
        <taxon>Bacteria</taxon>
        <taxon>Pseudomonadati</taxon>
        <taxon>Chlorobiota</taxon>
        <taxon>Chlorobiia</taxon>
        <taxon>Chlorobiales</taxon>
        <taxon>Chlorobiaceae</taxon>
        <taxon>Prosthecochloris</taxon>
    </lineage>
</organism>
<evidence type="ECO:0000256" key="1">
    <source>
        <dbReference type="ARBA" id="ARBA00008455"/>
    </source>
</evidence>
<feature type="domain" description="Peptidase C1A papain C-terminal" evidence="2">
    <location>
        <begin position="55"/>
        <end position="284"/>
    </location>
</feature>
<sequence>MMYGPSLRGRLPRFSTGWLPPLPDLRDYTAKTPVIADMLKKLRVYPGDTSSKTSLPELVDLRQWCSPVEHQGDIGSCTAHAVLGVVEYFQKRAYGSHIDGSRRFVYKTTRNLMGVTGDTGAWLRNAMGALALCGVPHEKYWEYTDKDPEYDEEPPAFVYAVADNFEALKYFCHDPHGSGADPANVLRSVKTSLAGGVPSMFGFYGFPSFEDGREPGCIPYPCPEEQAGWGHALVAVGYDDSRTVTNDRCGKSTKGALLVRNSWGDEWGENGYGWLPYEYVSQRLAVDFWSLISMGWVDTRQFGL</sequence>
<dbReference type="InterPro" id="IPR013128">
    <property type="entry name" value="Peptidase_C1A"/>
</dbReference>
<name>A0A831WP99_PROAE</name>
<dbReference type="GO" id="GO:0008234">
    <property type="term" value="F:cysteine-type peptidase activity"/>
    <property type="evidence" value="ECO:0007669"/>
    <property type="project" value="InterPro"/>
</dbReference>
<reference evidence="3" key="1">
    <citation type="journal article" date="2020" name="mSystems">
        <title>Genome- and Community-Level Interaction Insights into Carbon Utilization and Element Cycling Functions of Hydrothermarchaeota in Hydrothermal Sediment.</title>
        <authorList>
            <person name="Zhou Z."/>
            <person name="Liu Y."/>
            <person name="Xu W."/>
            <person name="Pan J."/>
            <person name="Luo Z.H."/>
            <person name="Li M."/>
        </authorList>
    </citation>
    <scope>NUCLEOTIDE SEQUENCE [LARGE SCALE GENOMIC DNA]</scope>
    <source>
        <strain evidence="3">SpSt-1181</strain>
    </source>
</reference>
<dbReference type="InterPro" id="IPR038765">
    <property type="entry name" value="Papain-like_cys_pep_sf"/>
</dbReference>
<dbReference type="CDD" id="cd02619">
    <property type="entry name" value="Peptidase_C1"/>
    <property type="match status" value="1"/>
</dbReference>
<dbReference type="GO" id="GO:0006508">
    <property type="term" value="P:proteolysis"/>
    <property type="evidence" value="ECO:0007669"/>
    <property type="project" value="UniProtKB-KW"/>
</dbReference>
<evidence type="ECO:0000259" key="2">
    <source>
        <dbReference type="SMART" id="SM00645"/>
    </source>
</evidence>
<gene>
    <name evidence="3" type="ORF">ENN50_03770</name>
</gene>
<dbReference type="Pfam" id="PF00112">
    <property type="entry name" value="Peptidase_C1"/>
    <property type="match status" value="1"/>
</dbReference>
<keyword evidence="3" id="KW-0645">Protease</keyword>
<dbReference type="SUPFAM" id="SSF54001">
    <property type="entry name" value="Cysteine proteinases"/>
    <property type="match status" value="1"/>
</dbReference>
<dbReference type="Gene3D" id="3.90.70.10">
    <property type="entry name" value="Cysteine proteinases"/>
    <property type="match status" value="1"/>
</dbReference>
<accession>A0A831WP99</accession>
<protein>
    <submittedName>
        <fullName evidence="3">Cysteine protease</fullName>
    </submittedName>
</protein>
<comment type="caution">
    <text evidence="3">The sequence shown here is derived from an EMBL/GenBank/DDBJ whole genome shotgun (WGS) entry which is preliminary data.</text>
</comment>
<dbReference type="SMART" id="SM00645">
    <property type="entry name" value="Pept_C1"/>
    <property type="match status" value="1"/>
</dbReference>
<comment type="similarity">
    <text evidence="1">Belongs to the peptidase C1 family.</text>
</comment>
<dbReference type="Proteomes" id="UP000886335">
    <property type="component" value="Unassembled WGS sequence"/>
</dbReference>
<evidence type="ECO:0000313" key="3">
    <source>
        <dbReference type="EMBL" id="HED30802.1"/>
    </source>
</evidence>
<keyword evidence="3" id="KW-0378">Hydrolase</keyword>
<dbReference type="AlphaFoldDB" id="A0A831WP99"/>
<dbReference type="EMBL" id="DSBW01000083">
    <property type="protein sequence ID" value="HED30802.1"/>
    <property type="molecule type" value="Genomic_DNA"/>
</dbReference>